<dbReference type="RefSeq" id="WP_015174365.1">
    <property type="nucleotide sequence ID" value="NC_019729.1"/>
</dbReference>
<evidence type="ECO:0000313" key="1">
    <source>
        <dbReference type="EMBL" id="AFZ05030.1"/>
    </source>
</evidence>
<gene>
    <name evidence="1" type="ORF">Osc7112_0421</name>
</gene>
<evidence type="ECO:0000313" key="2">
    <source>
        <dbReference type="Proteomes" id="UP000010478"/>
    </source>
</evidence>
<dbReference type="KEGG" id="oni:Osc7112_0421"/>
<accession>K9VCU0</accession>
<proteinExistence type="predicted"/>
<protein>
    <submittedName>
        <fullName evidence="1">Uncharacterized protein</fullName>
    </submittedName>
</protein>
<dbReference type="OrthoDB" id="7672517at2"/>
<sequence length="307" mass="35293">MKDLIMGYATNCKFDDFYRFVVSTRQHCQPDKVDIVVFINALGDEFAQVALEKNITLIPVENVWKWVTSSKILNLIYHAKMVGLQALIRLSSGSNRTYLEEDYRSTVANWIHPLAGRWITYHTFLKVNSCYRMVMTSDVRDVVFQASPFDDLDSSKLHVFEEAGIYFGAPTKENVDSEWVSAVYGKKTLEKLLGKPILCAGTVLGGNHLMMQLIELMVLEAQRHRRKPLDQAMFNKVVNYEFPSNQTVKHNLKSGAVLTLCGDHERCWEIHDDKVMVDDRLVPVIHMYDRDSRTKELFLSKIPSPQK</sequence>
<dbReference type="Proteomes" id="UP000010478">
    <property type="component" value="Chromosome"/>
</dbReference>
<keyword evidence="2" id="KW-1185">Reference proteome</keyword>
<name>K9VCU0_9CYAN</name>
<organism evidence="1 2">
    <name type="scientific">Phormidium nigroviride PCC 7112</name>
    <dbReference type="NCBI Taxonomy" id="179408"/>
    <lineage>
        <taxon>Bacteria</taxon>
        <taxon>Bacillati</taxon>
        <taxon>Cyanobacteriota</taxon>
        <taxon>Cyanophyceae</taxon>
        <taxon>Oscillatoriophycideae</taxon>
        <taxon>Oscillatoriales</taxon>
        <taxon>Oscillatoriaceae</taxon>
        <taxon>Phormidium</taxon>
    </lineage>
</organism>
<dbReference type="EMBL" id="CP003614">
    <property type="protein sequence ID" value="AFZ05030.1"/>
    <property type="molecule type" value="Genomic_DNA"/>
</dbReference>
<reference evidence="1 2" key="1">
    <citation type="submission" date="2012-05" db="EMBL/GenBank/DDBJ databases">
        <title>Finished chromosome of genome of Oscillatoria sp. PCC 7112.</title>
        <authorList>
            <consortium name="US DOE Joint Genome Institute"/>
            <person name="Gugger M."/>
            <person name="Coursin T."/>
            <person name="Rippka R."/>
            <person name="Tandeau De Marsac N."/>
            <person name="Huntemann M."/>
            <person name="Wei C.-L."/>
            <person name="Han J."/>
            <person name="Detter J.C."/>
            <person name="Han C."/>
            <person name="Tapia R."/>
            <person name="Davenport K."/>
            <person name="Daligault H."/>
            <person name="Erkkila T."/>
            <person name="Gu W."/>
            <person name="Munk A.C.C."/>
            <person name="Teshima H."/>
            <person name="Xu Y."/>
            <person name="Chain P."/>
            <person name="Chen A."/>
            <person name="Krypides N."/>
            <person name="Mavromatis K."/>
            <person name="Markowitz V."/>
            <person name="Szeto E."/>
            <person name="Ivanova N."/>
            <person name="Mikhailova N."/>
            <person name="Ovchinnikova G."/>
            <person name="Pagani I."/>
            <person name="Pati A."/>
            <person name="Goodwin L."/>
            <person name="Peters L."/>
            <person name="Pitluck S."/>
            <person name="Woyke T."/>
            <person name="Kerfeld C."/>
        </authorList>
    </citation>
    <scope>NUCLEOTIDE SEQUENCE [LARGE SCALE GENOMIC DNA]</scope>
    <source>
        <strain evidence="1 2">PCC 7112</strain>
    </source>
</reference>
<dbReference type="HOGENOM" id="CLU_899022_0_0_3"/>
<dbReference type="AlphaFoldDB" id="K9VCU0"/>
<dbReference type="eggNOG" id="ENOG50330D7">
    <property type="taxonomic scope" value="Bacteria"/>
</dbReference>
<dbReference type="PATRIC" id="fig|179408.3.peg.526"/>